<dbReference type="RefSeq" id="WP_053233589.1">
    <property type="nucleotide sequence ID" value="NZ_CP011125.1"/>
</dbReference>
<dbReference type="AlphaFoldDB" id="A0A0F6W3F1"/>
<keyword evidence="1 2" id="KW-0732">Signal</keyword>
<accession>A0A0F6W3F1</accession>
<feature type="signal peptide" evidence="2">
    <location>
        <begin position="1"/>
        <end position="21"/>
    </location>
</feature>
<gene>
    <name evidence="3" type="ORF">DB32_003560</name>
</gene>
<dbReference type="STRING" id="927083.DB32_003560"/>
<dbReference type="Proteomes" id="UP000034883">
    <property type="component" value="Chromosome"/>
</dbReference>
<dbReference type="KEGG" id="samy:DB32_003560"/>
<dbReference type="EMBL" id="CP011125">
    <property type="protein sequence ID" value="AKF06411.1"/>
    <property type="molecule type" value="Genomic_DNA"/>
</dbReference>
<evidence type="ECO:0000313" key="4">
    <source>
        <dbReference type="Proteomes" id="UP000034883"/>
    </source>
</evidence>
<dbReference type="GO" id="GO:0042597">
    <property type="term" value="C:periplasmic space"/>
    <property type="evidence" value="ECO:0007669"/>
    <property type="project" value="InterPro"/>
</dbReference>
<dbReference type="Gene3D" id="1.10.1130.10">
    <property type="entry name" value="Flavocytochrome C3, Chain A"/>
    <property type="match status" value="2"/>
</dbReference>
<dbReference type="InterPro" id="IPR036280">
    <property type="entry name" value="Multihaem_cyt_sf"/>
</dbReference>
<protein>
    <submittedName>
        <fullName evidence="3">TPR domain protein</fullName>
    </submittedName>
</protein>
<dbReference type="OrthoDB" id="9814800at2"/>
<sequence>MKARLAIAVVVLGGAAIAGLAARGVAADLATPRDLHEREYVGSGECRRCHPVHHESWSRTFHRTMTQDARAPGAVLGAFDGRSIEYGGITSRMERDGARFVITSERDGGAIERVEIDRTVGSHRYQQYLARDGDAWWRLPIAWDVAEQRFFHMNAAFLTADPEGLEEGEIALEDHRRHVTRWNDNCVFCHNVAPDPGLDPITRRFTTEVAELGIGCEACHGPGSEHVARNRDPLRRYVLHGSDEPDPTIVSPARLDPARRADLCGRCHGQRITDDVDAFLAHGDPFVPGDDLALYSSPLWHDTVLSEGTLAEREGVFAARFWGDGTPRLTAYEYQGLLQSRCASEGALTCTACHGMHEGDPRGQLRAFEGDTMCAGACHAELADRSAARQHAGHADVRCVDCHMPRIVYGVRDVHRSHRIDVPRPIENADAGRTDACTLCHLERGDALLTMGIGGDPVQRAVIAAAAGRDESAAPRATRLGALLATMRDDPYPAIRHLAWRSVRALVPFDASAFTATDPRDARIAAIARIEAQIGEPIEPPFPERLAALRALARDVAIEIGE</sequence>
<dbReference type="Pfam" id="PF02335">
    <property type="entry name" value="Cytochrom_C552"/>
    <property type="match status" value="1"/>
</dbReference>
<proteinExistence type="predicted"/>
<name>A0A0F6W3F1_9BACT</name>
<dbReference type="InterPro" id="IPR003321">
    <property type="entry name" value="Cyt_c552"/>
</dbReference>
<keyword evidence="4" id="KW-1185">Reference proteome</keyword>
<evidence type="ECO:0000313" key="3">
    <source>
        <dbReference type="EMBL" id="AKF06411.1"/>
    </source>
</evidence>
<dbReference type="PANTHER" id="PTHR35038">
    <property type="entry name" value="DISSIMILATORY SULFITE REDUCTASE SIRA"/>
    <property type="match status" value="1"/>
</dbReference>
<dbReference type="PANTHER" id="PTHR35038:SF8">
    <property type="entry name" value="C-TYPE POLYHEME CYTOCHROME OMCC"/>
    <property type="match status" value="1"/>
</dbReference>
<dbReference type="SUPFAM" id="SSF48695">
    <property type="entry name" value="Multiheme cytochromes"/>
    <property type="match status" value="1"/>
</dbReference>
<evidence type="ECO:0000256" key="1">
    <source>
        <dbReference type="ARBA" id="ARBA00022729"/>
    </source>
</evidence>
<reference evidence="3 4" key="1">
    <citation type="submission" date="2015-03" db="EMBL/GenBank/DDBJ databases">
        <title>Genome assembly of Sandaracinus amylolyticus DSM 53668.</title>
        <authorList>
            <person name="Sharma G."/>
            <person name="Subramanian S."/>
        </authorList>
    </citation>
    <scope>NUCLEOTIDE SEQUENCE [LARGE SCALE GENOMIC DNA]</scope>
    <source>
        <strain evidence="3 4">DSM 53668</strain>
    </source>
</reference>
<evidence type="ECO:0000256" key="2">
    <source>
        <dbReference type="SAM" id="SignalP"/>
    </source>
</evidence>
<dbReference type="GO" id="GO:0042279">
    <property type="term" value="F:nitrite reductase (cytochrome, ammonia-forming) activity"/>
    <property type="evidence" value="ECO:0007669"/>
    <property type="project" value="InterPro"/>
</dbReference>
<feature type="chain" id="PRO_5002511266" evidence="2">
    <location>
        <begin position="22"/>
        <end position="562"/>
    </location>
</feature>
<organism evidence="3 4">
    <name type="scientific">Sandaracinus amylolyticus</name>
    <dbReference type="NCBI Taxonomy" id="927083"/>
    <lineage>
        <taxon>Bacteria</taxon>
        <taxon>Pseudomonadati</taxon>
        <taxon>Myxococcota</taxon>
        <taxon>Polyangia</taxon>
        <taxon>Polyangiales</taxon>
        <taxon>Sandaracinaceae</taxon>
        <taxon>Sandaracinus</taxon>
    </lineage>
</organism>
<dbReference type="InterPro" id="IPR051829">
    <property type="entry name" value="Multiheme_Cytochr_ET"/>
</dbReference>